<dbReference type="PANTHER" id="PTHR30531:SF12">
    <property type="entry name" value="FLAGELLAR BIOSYNTHETIC PROTEIN FLHB"/>
    <property type="match status" value="1"/>
</dbReference>
<evidence type="ECO:0000313" key="3">
    <source>
        <dbReference type="EMBL" id="QED28617.1"/>
    </source>
</evidence>
<feature type="compositionally biased region" description="Basic and acidic residues" evidence="1">
    <location>
        <begin position="7"/>
        <end position="23"/>
    </location>
</feature>
<feature type="transmembrane region" description="Helical" evidence="2">
    <location>
        <begin position="88"/>
        <end position="109"/>
    </location>
</feature>
<evidence type="ECO:0000313" key="4">
    <source>
        <dbReference type="Proteomes" id="UP000321595"/>
    </source>
</evidence>
<accession>A0A5B8XU07</accession>
<keyword evidence="4" id="KW-1185">Reference proteome</keyword>
<dbReference type="PANTHER" id="PTHR30531">
    <property type="entry name" value="FLAGELLAR BIOSYNTHETIC PROTEIN FLHB"/>
    <property type="match status" value="1"/>
</dbReference>
<dbReference type="RefSeq" id="WP_146961207.1">
    <property type="nucleotide sequence ID" value="NZ_CP042467.1"/>
</dbReference>
<dbReference type="SUPFAM" id="SSF160544">
    <property type="entry name" value="EscU C-terminal domain-like"/>
    <property type="match status" value="1"/>
</dbReference>
<feature type="transmembrane region" description="Helical" evidence="2">
    <location>
        <begin position="186"/>
        <end position="212"/>
    </location>
</feature>
<dbReference type="EMBL" id="CP042467">
    <property type="protein sequence ID" value="QED28617.1"/>
    <property type="molecule type" value="Genomic_DNA"/>
</dbReference>
<dbReference type="Gene3D" id="3.40.1690.10">
    <property type="entry name" value="secretion proteins EscU"/>
    <property type="match status" value="1"/>
</dbReference>
<reference evidence="3 4" key="1">
    <citation type="submission" date="2019-08" db="EMBL/GenBank/DDBJ databases">
        <authorList>
            <person name="Liang Q."/>
        </authorList>
    </citation>
    <scope>NUCLEOTIDE SEQUENCE [LARGE SCALE GENOMIC DNA]</scope>
    <source>
        <strain evidence="3 4">V1718</strain>
    </source>
</reference>
<protein>
    <submittedName>
        <fullName evidence="3">EscU/YscU/HrcU family type III secretion system export apparatus switch protein</fullName>
    </submittedName>
</protein>
<name>A0A5B8XU07_9DELT</name>
<dbReference type="AlphaFoldDB" id="A0A5B8XU07"/>
<dbReference type="InterPro" id="IPR006135">
    <property type="entry name" value="T3SS_substrate_exporter"/>
</dbReference>
<feature type="transmembrane region" description="Helical" evidence="2">
    <location>
        <begin position="144"/>
        <end position="166"/>
    </location>
</feature>
<dbReference type="InterPro" id="IPR029025">
    <property type="entry name" value="T3SS_substrate_exporter_C"/>
</dbReference>
<dbReference type="KEGG" id="bbae:FRD01_15520"/>
<keyword evidence="2" id="KW-0472">Membrane</keyword>
<gene>
    <name evidence="3" type="ORF">FRD01_15520</name>
</gene>
<keyword evidence="2" id="KW-1133">Transmembrane helix</keyword>
<dbReference type="Pfam" id="PF01312">
    <property type="entry name" value="Bac_export_2"/>
    <property type="match status" value="1"/>
</dbReference>
<dbReference type="GO" id="GO:0009306">
    <property type="term" value="P:protein secretion"/>
    <property type="evidence" value="ECO:0007669"/>
    <property type="project" value="InterPro"/>
</dbReference>
<evidence type="ECO:0000256" key="2">
    <source>
        <dbReference type="SAM" id="Phobius"/>
    </source>
</evidence>
<dbReference type="Proteomes" id="UP000321595">
    <property type="component" value="Chromosome"/>
</dbReference>
<organism evidence="3 4">
    <name type="scientific">Microvenator marinus</name>
    <dbReference type="NCBI Taxonomy" id="2600177"/>
    <lineage>
        <taxon>Bacteria</taxon>
        <taxon>Deltaproteobacteria</taxon>
        <taxon>Bradymonadales</taxon>
        <taxon>Microvenatoraceae</taxon>
        <taxon>Microvenator</taxon>
    </lineage>
</organism>
<sequence length="360" mass="40511">MSDETPLEDRTEEPSSKRRQQFKDEGRLAKSQELVSAMMLMGSGGVLMLMSYFSGPWVVRLADFWMNLDHAESWILAPEALLENLGHLFFFLLAPVFILLMIVGAGAHLMQTGPNLAWKALEPKPSKLNPVSGLKRLFASKDTYFNLVKTVGKVAFIGVVATVTVLVDGSEWLTLVRYPAIESGVFIHRLSAWTLFSSGVAMLIIGGLDFAWQHHRTFQQMKMTKEEAKKEYKENEGDPLFKGMRKQKHREIMSMNRLLDEVPKADVIINNPTHISVAVRYSATDGTPMVVAKGADEIATKIRQIAKENNVPMVTNVPLARALHKQVKVGDHISEEFFKAVAEVLVFVWKHHGRKSFHTR</sequence>
<dbReference type="Gene3D" id="6.10.250.2080">
    <property type="match status" value="1"/>
</dbReference>
<feature type="region of interest" description="Disordered" evidence="1">
    <location>
        <begin position="1"/>
        <end position="23"/>
    </location>
</feature>
<evidence type="ECO:0000256" key="1">
    <source>
        <dbReference type="SAM" id="MobiDB-lite"/>
    </source>
</evidence>
<proteinExistence type="predicted"/>
<keyword evidence="2" id="KW-0812">Transmembrane</keyword>
<dbReference type="PRINTS" id="PR00950">
    <property type="entry name" value="TYPE3IMSPROT"/>
</dbReference>
<dbReference type="GO" id="GO:0005886">
    <property type="term" value="C:plasma membrane"/>
    <property type="evidence" value="ECO:0007669"/>
    <property type="project" value="TreeGrafter"/>
</dbReference>
<dbReference type="OrthoDB" id="9807950at2"/>
<feature type="transmembrane region" description="Helical" evidence="2">
    <location>
        <begin position="37"/>
        <end position="59"/>
    </location>
</feature>